<name>A0A5C2S924_9APHY</name>
<reference evidence="2" key="1">
    <citation type="journal article" date="2018" name="Genome Biol. Evol.">
        <title>Genomics and development of Lentinus tigrinus, a white-rot wood-decaying mushroom with dimorphic fruiting bodies.</title>
        <authorList>
            <person name="Wu B."/>
            <person name="Xu Z."/>
            <person name="Knudson A."/>
            <person name="Carlson A."/>
            <person name="Chen N."/>
            <person name="Kovaka S."/>
            <person name="LaButti K."/>
            <person name="Lipzen A."/>
            <person name="Pennachio C."/>
            <person name="Riley R."/>
            <person name="Schakwitz W."/>
            <person name="Umezawa K."/>
            <person name="Ohm R.A."/>
            <person name="Grigoriev I.V."/>
            <person name="Nagy L.G."/>
            <person name="Gibbons J."/>
            <person name="Hibbett D."/>
        </authorList>
    </citation>
    <scope>NUCLEOTIDE SEQUENCE [LARGE SCALE GENOMIC DNA]</scope>
    <source>
        <strain evidence="2">ALCF2SS1-6</strain>
    </source>
</reference>
<dbReference type="AlphaFoldDB" id="A0A5C2S924"/>
<keyword evidence="3" id="KW-1185">Reference proteome</keyword>
<evidence type="ECO:0000256" key="1">
    <source>
        <dbReference type="SAM" id="MobiDB-lite"/>
    </source>
</evidence>
<dbReference type="EMBL" id="ML122266">
    <property type="protein sequence ID" value="RPD60302.1"/>
    <property type="molecule type" value="Genomic_DNA"/>
</dbReference>
<proteinExistence type="predicted"/>
<feature type="compositionally biased region" description="Polar residues" evidence="1">
    <location>
        <begin position="1"/>
        <end position="24"/>
    </location>
</feature>
<protein>
    <submittedName>
        <fullName evidence="2">Uncharacterized protein</fullName>
    </submittedName>
</protein>
<accession>A0A5C2S924</accession>
<gene>
    <name evidence="2" type="ORF">L227DRAFT_502074</name>
</gene>
<evidence type="ECO:0000313" key="2">
    <source>
        <dbReference type="EMBL" id="RPD60302.1"/>
    </source>
</evidence>
<dbReference type="OrthoDB" id="2745879at2759"/>
<organism evidence="2 3">
    <name type="scientific">Lentinus tigrinus ALCF2SS1-6</name>
    <dbReference type="NCBI Taxonomy" id="1328759"/>
    <lineage>
        <taxon>Eukaryota</taxon>
        <taxon>Fungi</taxon>
        <taxon>Dikarya</taxon>
        <taxon>Basidiomycota</taxon>
        <taxon>Agaricomycotina</taxon>
        <taxon>Agaricomycetes</taxon>
        <taxon>Polyporales</taxon>
        <taxon>Polyporaceae</taxon>
        <taxon>Lentinus</taxon>
    </lineage>
</organism>
<dbReference type="Proteomes" id="UP000313359">
    <property type="component" value="Unassembled WGS sequence"/>
</dbReference>
<sequence>MYLNTPSSGFSQRTTASQAPSTPMQAPRMGARGLPPSPHTPNTSMAPLPAGTFAPYQHYGLMTPPDSPEKLAAAGRRSDFHPLLDCTMGPLFFDIRHGVHLSGQAPYEAAINHRVNRIILNVGPGIISIEICANNGIFTVGDLIGQLVAALRMPINSVEIANAQRCGVTAPGQQYMPGVSRASVFAVRHTFIGLQLASLGNGVACANCLLR</sequence>
<evidence type="ECO:0000313" key="3">
    <source>
        <dbReference type="Proteomes" id="UP000313359"/>
    </source>
</evidence>
<feature type="region of interest" description="Disordered" evidence="1">
    <location>
        <begin position="1"/>
        <end position="47"/>
    </location>
</feature>